<dbReference type="EMBL" id="CABWMV010000017">
    <property type="protein sequence ID" value="VXC77890.1"/>
    <property type="molecule type" value="Genomic_DNA"/>
</dbReference>
<dbReference type="SUPFAM" id="SSF51430">
    <property type="entry name" value="NAD(P)-linked oxidoreductase"/>
    <property type="match status" value="1"/>
</dbReference>
<name>A0A654BDJ6_SPHMU</name>
<dbReference type="InterPro" id="IPR036812">
    <property type="entry name" value="NAD(P)_OxRdtase_dom_sf"/>
</dbReference>
<evidence type="ECO:0000259" key="1">
    <source>
        <dbReference type="Pfam" id="PF00248"/>
    </source>
</evidence>
<dbReference type="InterPro" id="IPR053135">
    <property type="entry name" value="AKR2_Oxidoreductase"/>
</dbReference>
<reference evidence="2 3" key="1">
    <citation type="submission" date="2019-10" db="EMBL/GenBank/DDBJ databases">
        <authorList>
            <person name="Karimi E."/>
        </authorList>
    </citation>
    <scope>NUCLEOTIDE SEQUENCE [LARGE SCALE GENOMIC DNA]</scope>
    <source>
        <strain evidence="2">Sphingobacterium sp. 8BC</strain>
    </source>
</reference>
<dbReference type="RefSeq" id="WP_201303652.1">
    <property type="nucleotide sequence ID" value="NZ_DAMAVR010000169.1"/>
</dbReference>
<dbReference type="PANTHER" id="PTHR43312:SF1">
    <property type="entry name" value="NADP-DEPENDENT OXIDOREDUCTASE DOMAIN-CONTAINING PROTEIN"/>
    <property type="match status" value="1"/>
</dbReference>
<evidence type="ECO:0000313" key="3">
    <source>
        <dbReference type="Proteomes" id="UP000432350"/>
    </source>
</evidence>
<dbReference type="Gene3D" id="3.20.20.100">
    <property type="entry name" value="NADP-dependent oxidoreductase domain"/>
    <property type="match status" value="1"/>
</dbReference>
<dbReference type="Pfam" id="PF00248">
    <property type="entry name" value="Aldo_ket_red"/>
    <property type="match status" value="1"/>
</dbReference>
<protein>
    <submittedName>
        <fullName evidence="2">Predicted oxidoreductase</fullName>
    </submittedName>
</protein>
<gene>
    <name evidence="2" type="ORF">SPHINGO8BC_240006</name>
</gene>
<organism evidence="2 3">
    <name type="scientific">Sphingobacterium multivorum</name>
    <dbReference type="NCBI Taxonomy" id="28454"/>
    <lineage>
        <taxon>Bacteria</taxon>
        <taxon>Pseudomonadati</taxon>
        <taxon>Bacteroidota</taxon>
        <taxon>Sphingobacteriia</taxon>
        <taxon>Sphingobacteriales</taxon>
        <taxon>Sphingobacteriaceae</taxon>
        <taxon>Sphingobacterium</taxon>
    </lineage>
</organism>
<dbReference type="InterPro" id="IPR023210">
    <property type="entry name" value="NADP_OxRdtase_dom"/>
</dbReference>
<dbReference type="PRINTS" id="PR00069">
    <property type="entry name" value="ALDKETRDTASE"/>
</dbReference>
<dbReference type="GO" id="GO:0016491">
    <property type="term" value="F:oxidoreductase activity"/>
    <property type="evidence" value="ECO:0007669"/>
    <property type="project" value="InterPro"/>
</dbReference>
<evidence type="ECO:0000313" key="2">
    <source>
        <dbReference type="EMBL" id="VXC77890.1"/>
    </source>
</evidence>
<dbReference type="AlphaFoldDB" id="A0A654BDJ6"/>
<dbReference type="CDD" id="cd19097">
    <property type="entry name" value="AKR_unchar"/>
    <property type="match status" value="1"/>
</dbReference>
<accession>A0A654BDJ6</accession>
<sequence>MKYKELGNSGIQVSEIAFGGVEIGMPYGLSMQGAHEPMQEQDAIKLLHSALDKGINFFDTARLYGRSEEIMGDAFMGMRSRVILASKCRHLRLPDGSLPASNVLKAIVRESIRESLKALKTDYIDVFLLHYADAEILNTEVLYEVFEEIVNSGLIRVPGISVYEPAETALALNKGFWKVIQLPFNLMDQRQSAYFEKAKAAGVAIVARSVLMRGLLTDKSFQLHPALKDVQDHIHLFKDLFIDGRDSLPALAMQFVASHEAVSSVLIGIDKQSYLEEALCYFRDRYLTSSELDRARQLSFPDQEFLNLAKWDKNGWL</sequence>
<proteinExistence type="predicted"/>
<dbReference type="InterPro" id="IPR020471">
    <property type="entry name" value="AKR"/>
</dbReference>
<dbReference type="Proteomes" id="UP000432350">
    <property type="component" value="Unassembled WGS sequence"/>
</dbReference>
<feature type="domain" description="NADP-dependent oxidoreductase" evidence="1">
    <location>
        <begin position="30"/>
        <end position="297"/>
    </location>
</feature>
<dbReference type="PANTHER" id="PTHR43312">
    <property type="entry name" value="D-THREO-ALDOSE 1-DEHYDROGENASE"/>
    <property type="match status" value="1"/>
</dbReference>